<dbReference type="PANTHER" id="PTHR43472">
    <property type="entry name" value="PHOSPHORIBOSYLAMINE--GLYCINE LIGASE"/>
    <property type="match status" value="1"/>
</dbReference>
<dbReference type="Pfam" id="PF02844">
    <property type="entry name" value="GARS_N"/>
    <property type="match status" value="1"/>
</dbReference>
<comment type="cofactor">
    <cofactor evidence="1">
        <name>Mn(2+)</name>
        <dbReference type="ChEBI" id="CHEBI:29035"/>
    </cofactor>
</comment>
<keyword evidence="6 14" id="KW-0547">Nucleotide-binding</keyword>
<dbReference type="PANTHER" id="PTHR43472:SF1">
    <property type="entry name" value="PHOSPHORIBOSYLAMINE--GLYCINE LIGASE, CHLOROPLASTIC"/>
    <property type="match status" value="1"/>
</dbReference>
<evidence type="ECO:0000256" key="11">
    <source>
        <dbReference type="ARBA" id="ARBA00042242"/>
    </source>
</evidence>
<dbReference type="Pfam" id="PF01071">
    <property type="entry name" value="GARS_A"/>
    <property type="match status" value="1"/>
</dbReference>
<dbReference type="NCBIfam" id="TIGR00877">
    <property type="entry name" value="purD"/>
    <property type="match status" value="1"/>
</dbReference>
<evidence type="ECO:0000256" key="2">
    <source>
        <dbReference type="ARBA" id="ARBA00001946"/>
    </source>
</evidence>
<keyword evidence="9" id="KW-0464">Manganese</keyword>
<comment type="cofactor">
    <cofactor evidence="2">
        <name>Mg(2+)</name>
        <dbReference type="ChEBI" id="CHEBI:18420"/>
    </cofactor>
</comment>
<evidence type="ECO:0000256" key="10">
    <source>
        <dbReference type="ARBA" id="ARBA00038345"/>
    </source>
</evidence>
<dbReference type="RefSeq" id="WP_125577491.1">
    <property type="nucleotide sequence ID" value="NZ_JBHSSO010000061.1"/>
</dbReference>
<comment type="catalytic activity">
    <reaction evidence="13">
        <text>5-phospho-beta-D-ribosylamine + glycine + ATP = N(1)-(5-phospho-beta-D-ribosyl)glycinamide + ADP + phosphate + H(+)</text>
        <dbReference type="Rhea" id="RHEA:17453"/>
        <dbReference type="ChEBI" id="CHEBI:15378"/>
        <dbReference type="ChEBI" id="CHEBI:30616"/>
        <dbReference type="ChEBI" id="CHEBI:43474"/>
        <dbReference type="ChEBI" id="CHEBI:57305"/>
        <dbReference type="ChEBI" id="CHEBI:58681"/>
        <dbReference type="ChEBI" id="CHEBI:143788"/>
        <dbReference type="ChEBI" id="CHEBI:456216"/>
        <dbReference type="EC" id="6.3.4.13"/>
    </reaction>
</comment>
<dbReference type="InterPro" id="IPR020560">
    <property type="entry name" value="PRibGlycinamide_synth_C-dom"/>
</dbReference>
<name>A0ABW1UBM1_9LACO</name>
<dbReference type="Gene3D" id="3.90.600.10">
    <property type="entry name" value="Phosphoribosylglycinamide synthetase, C-terminal domain"/>
    <property type="match status" value="1"/>
</dbReference>
<evidence type="ECO:0000256" key="12">
    <source>
        <dbReference type="ARBA" id="ARBA00042864"/>
    </source>
</evidence>
<keyword evidence="7 13" id="KW-0658">Purine biosynthesis</keyword>
<evidence type="ECO:0000313" key="17">
    <source>
        <dbReference type="Proteomes" id="UP001596258"/>
    </source>
</evidence>
<protein>
    <recommendedName>
        <fullName evidence="4 13">Phosphoribosylamine--glycine ligase</fullName>
        <ecNumber evidence="4 13">6.3.4.13</ecNumber>
    </recommendedName>
    <alternativeName>
        <fullName evidence="13">GARS</fullName>
    </alternativeName>
    <alternativeName>
        <fullName evidence="11 13">Glycinamide ribonucleotide synthetase</fullName>
    </alternativeName>
    <alternativeName>
        <fullName evidence="12 13">Phosphoribosylglycinamide synthetase</fullName>
    </alternativeName>
</protein>
<evidence type="ECO:0000256" key="13">
    <source>
        <dbReference type="HAMAP-Rule" id="MF_00138"/>
    </source>
</evidence>
<accession>A0ABW1UBM1</accession>
<dbReference type="Pfam" id="PF02843">
    <property type="entry name" value="GARS_C"/>
    <property type="match status" value="1"/>
</dbReference>
<dbReference type="EMBL" id="JBHSSO010000061">
    <property type="protein sequence ID" value="MFC6290078.1"/>
    <property type="molecule type" value="Genomic_DNA"/>
</dbReference>
<proteinExistence type="inferred from homology"/>
<keyword evidence="5 13" id="KW-0436">Ligase</keyword>
<dbReference type="PROSITE" id="PS00184">
    <property type="entry name" value="GARS"/>
    <property type="match status" value="1"/>
</dbReference>
<dbReference type="SUPFAM" id="SSF56059">
    <property type="entry name" value="Glutathione synthetase ATP-binding domain-like"/>
    <property type="match status" value="1"/>
</dbReference>
<dbReference type="EC" id="6.3.4.13" evidence="4 13"/>
<comment type="similarity">
    <text evidence="10 13">Belongs to the GARS family.</text>
</comment>
<dbReference type="HAMAP" id="MF_00138">
    <property type="entry name" value="GARS"/>
    <property type="match status" value="1"/>
</dbReference>
<feature type="domain" description="ATP-grasp" evidence="15">
    <location>
        <begin position="109"/>
        <end position="309"/>
    </location>
</feature>
<dbReference type="Gene3D" id="3.30.1490.20">
    <property type="entry name" value="ATP-grasp fold, A domain"/>
    <property type="match status" value="1"/>
</dbReference>
<dbReference type="InterPro" id="IPR011054">
    <property type="entry name" value="Rudment_hybrid_motif"/>
</dbReference>
<dbReference type="GO" id="GO:0004637">
    <property type="term" value="F:phosphoribosylamine-glycine ligase activity"/>
    <property type="evidence" value="ECO:0007669"/>
    <property type="project" value="UniProtKB-EC"/>
</dbReference>
<evidence type="ECO:0000256" key="9">
    <source>
        <dbReference type="ARBA" id="ARBA00023211"/>
    </source>
</evidence>
<organism evidence="16 17">
    <name type="scientific">Levilactobacillus angrenensis</name>
    <dbReference type="NCBI Taxonomy" id="2486020"/>
    <lineage>
        <taxon>Bacteria</taxon>
        <taxon>Bacillati</taxon>
        <taxon>Bacillota</taxon>
        <taxon>Bacilli</taxon>
        <taxon>Lactobacillales</taxon>
        <taxon>Lactobacillaceae</taxon>
        <taxon>Levilactobacillus</taxon>
    </lineage>
</organism>
<dbReference type="SMART" id="SM01209">
    <property type="entry name" value="GARS_A"/>
    <property type="match status" value="1"/>
</dbReference>
<comment type="caution">
    <text evidence="16">The sequence shown here is derived from an EMBL/GenBank/DDBJ whole genome shotgun (WGS) entry which is preliminary data.</text>
</comment>
<evidence type="ECO:0000256" key="7">
    <source>
        <dbReference type="ARBA" id="ARBA00022755"/>
    </source>
</evidence>
<evidence type="ECO:0000256" key="3">
    <source>
        <dbReference type="ARBA" id="ARBA00005174"/>
    </source>
</evidence>
<dbReference type="InterPro" id="IPR011761">
    <property type="entry name" value="ATP-grasp"/>
</dbReference>
<evidence type="ECO:0000313" key="16">
    <source>
        <dbReference type="EMBL" id="MFC6290078.1"/>
    </source>
</evidence>
<dbReference type="Gene3D" id="3.30.470.20">
    <property type="entry name" value="ATP-grasp fold, B domain"/>
    <property type="match status" value="1"/>
</dbReference>
<keyword evidence="17" id="KW-1185">Reference proteome</keyword>
<dbReference type="PROSITE" id="PS50975">
    <property type="entry name" value="ATP_GRASP"/>
    <property type="match status" value="1"/>
</dbReference>
<dbReference type="InterPro" id="IPR037123">
    <property type="entry name" value="PRibGlycinamide_synth_C_sf"/>
</dbReference>
<evidence type="ECO:0000256" key="6">
    <source>
        <dbReference type="ARBA" id="ARBA00022741"/>
    </source>
</evidence>
<comment type="pathway">
    <text evidence="3 13">Purine metabolism; IMP biosynthesis via de novo pathway; N(1)-(5-phospho-D-ribosyl)glycinamide from 5-phospho-alpha-D-ribose 1-diphosphate: step 2/2.</text>
</comment>
<dbReference type="InterPro" id="IPR000115">
    <property type="entry name" value="PRibGlycinamide_synth"/>
</dbReference>
<keyword evidence="8 14" id="KW-0067">ATP-binding</keyword>
<dbReference type="InterPro" id="IPR020561">
    <property type="entry name" value="PRibGlycinamid_synth_ATP-grasp"/>
</dbReference>
<dbReference type="Gene3D" id="3.40.50.20">
    <property type="match status" value="1"/>
</dbReference>
<gene>
    <name evidence="13 16" type="primary">purD</name>
    <name evidence="16" type="ORF">ACFP1M_07845</name>
</gene>
<evidence type="ECO:0000256" key="14">
    <source>
        <dbReference type="PROSITE-ProRule" id="PRU00409"/>
    </source>
</evidence>
<evidence type="ECO:0000256" key="4">
    <source>
        <dbReference type="ARBA" id="ARBA00013255"/>
    </source>
</evidence>
<dbReference type="Proteomes" id="UP001596258">
    <property type="component" value="Unassembled WGS sequence"/>
</dbReference>
<dbReference type="InterPro" id="IPR020562">
    <property type="entry name" value="PRibGlycinamide_synth_N"/>
</dbReference>
<dbReference type="SUPFAM" id="SSF51246">
    <property type="entry name" value="Rudiment single hybrid motif"/>
    <property type="match status" value="1"/>
</dbReference>
<dbReference type="InterPro" id="IPR016185">
    <property type="entry name" value="PreATP-grasp_dom_sf"/>
</dbReference>
<evidence type="ECO:0000256" key="5">
    <source>
        <dbReference type="ARBA" id="ARBA00022598"/>
    </source>
</evidence>
<evidence type="ECO:0000256" key="8">
    <source>
        <dbReference type="ARBA" id="ARBA00022840"/>
    </source>
</evidence>
<evidence type="ECO:0000259" key="15">
    <source>
        <dbReference type="PROSITE" id="PS50975"/>
    </source>
</evidence>
<dbReference type="InterPro" id="IPR020559">
    <property type="entry name" value="PRibGlycinamide_synth_CS"/>
</dbReference>
<dbReference type="SUPFAM" id="SSF52440">
    <property type="entry name" value="PreATP-grasp domain"/>
    <property type="match status" value="1"/>
</dbReference>
<dbReference type="SMART" id="SM01210">
    <property type="entry name" value="GARS_C"/>
    <property type="match status" value="1"/>
</dbReference>
<reference evidence="17" key="1">
    <citation type="journal article" date="2019" name="Int. J. Syst. Evol. Microbiol.">
        <title>The Global Catalogue of Microorganisms (GCM) 10K type strain sequencing project: providing services to taxonomists for standard genome sequencing and annotation.</title>
        <authorList>
            <consortium name="The Broad Institute Genomics Platform"/>
            <consortium name="The Broad Institute Genome Sequencing Center for Infectious Disease"/>
            <person name="Wu L."/>
            <person name="Ma J."/>
        </authorList>
    </citation>
    <scope>NUCLEOTIDE SEQUENCE [LARGE SCALE GENOMIC DNA]</scope>
    <source>
        <strain evidence="17">CCM 8893</strain>
    </source>
</reference>
<dbReference type="InterPro" id="IPR013815">
    <property type="entry name" value="ATP_grasp_subdomain_1"/>
</dbReference>
<sequence>MAKVLIIGSGGREHAIGRAMLASPQVTAVYCAPGNPGMSLSGIQPVTIAETDFANLTAFVRRVGVDLTFVGPEAPLAAGIVDYFTAAGLRVFGANQAVARLESSKAFAKDFMQRHQIPTAAYTVFHDTAAAVAYSRQASLPQVIKVDGLAAGKGVTVARTQEAATQAITTAFAVTDTVLIEEFMAGFEFSQMVLVGGDKFCLLPAAQDHKRLLDHDAGPNTGGMGAYSPVPQLTPEIRQQTIDQIILPTIAGLKADGLTLNGVIYVGGILTATGIRVIEYNLRLGDPETQILLPQLQGDFYQIIVDLCQQRQPTLAWQTAATYLGVVLAAPGYPAHVQTGVPVPTLATADYAGVSGTPQHLVSAGGRVMTVIAHGATLAAAQQLAYGQLAQLTTGPLQFRHDIGWQGLGDDDGQPSL</sequence>
<evidence type="ECO:0000256" key="1">
    <source>
        <dbReference type="ARBA" id="ARBA00001936"/>
    </source>
</evidence>